<dbReference type="RefSeq" id="WP_343875076.1">
    <property type="nucleotide sequence ID" value="NZ_BAAAIX010000028.1"/>
</dbReference>
<dbReference type="SUPFAM" id="SSF89095">
    <property type="entry name" value="GatB/YqeY motif"/>
    <property type="match status" value="1"/>
</dbReference>
<name>A0ABW4RRR5_9ACTN</name>
<dbReference type="EMBL" id="JBHUFZ010000005">
    <property type="protein sequence ID" value="MFD1888921.1"/>
    <property type="molecule type" value="Genomic_DNA"/>
</dbReference>
<reference evidence="2" key="1">
    <citation type="journal article" date="2019" name="Int. J. Syst. Evol. Microbiol.">
        <title>The Global Catalogue of Microorganisms (GCM) 10K type strain sequencing project: providing services to taxonomists for standard genome sequencing and annotation.</title>
        <authorList>
            <consortium name="The Broad Institute Genomics Platform"/>
            <consortium name="The Broad Institute Genome Sequencing Center for Infectious Disease"/>
            <person name="Wu L."/>
            <person name="Ma J."/>
        </authorList>
    </citation>
    <scope>NUCLEOTIDE SEQUENCE [LARGE SCALE GENOMIC DNA]</scope>
    <source>
        <strain evidence="2">CAIM 431</strain>
    </source>
</reference>
<organism evidence="1 2">
    <name type="scientific">Luteococcus peritonei</name>
    <dbReference type="NCBI Taxonomy" id="88874"/>
    <lineage>
        <taxon>Bacteria</taxon>
        <taxon>Bacillati</taxon>
        <taxon>Actinomycetota</taxon>
        <taxon>Actinomycetes</taxon>
        <taxon>Propionibacteriales</taxon>
        <taxon>Propionibacteriaceae</taxon>
        <taxon>Luteococcus</taxon>
    </lineage>
</organism>
<sequence>MGALKDQLKADLVVAMKAKDDAAKSNLRMALAALHTEEVAGDAARELSDAEEIGVVTKEVNKRKDSAEAYAAGGRPELAAKESSEADFLARYLPAPLTEAEVQLLVDEEVAAAAAASGEKPTMKQMGAIIKAVTARAEGRSDGRTISGMVRSALA</sequence>
<dbReference type="InterPro" id="IPR003789">
    <property type="entry name" value="Asn/Gln_tRNA_amidoTrase-B-like"/>
</dbReference>
<proteinExistence type="predicted"/>
<dbReference type="InterPro" id="IPR023168">
    <property type="entry name" value="GatB_Yqey_C_2"/>
</dbReference>
<evidence type="ECO:0000313" key="2">
    <source>
        <dbReference type="Proteomes" id="UP001597326"/>
    </source>
</evidence>
<dbReference type="InterPro" id="IPR019004">
    <property type="entry name" value="YqeY/Aim41"/>
</dbReference>
<dbReference type="InterPro" id="IPR042184">
    <property type="entry name" value="YqeY/Aim41_N"/>
</dbReference>
<dbReference type="Gene3D" id="1.10.10.410">
    <property type="match status" value="1"/>
</dbReference>
<accession>A0ABW4RRR5</accession>
<keyword evidence="2" id="KW-1185">Reference proteome</keyword>
<gene>
    <name evidence="1" type="ORF">ACFSCS_01815</name>
</gene>
<dbReference type="PANTHER" id="PTHR28055">
    <property type="entry name" value="ALTERED INHERITANCE OF MITOCHONDRIA PROTEIN 41, MITOCHONDRIAL"/>
    <property type="match status" value="1"/>
</dbReference>
<dbReference type="PANTHER" id="PTHR28055:SF1">
    <property type="entry name" value="ALTERED INHERITANCE OF MITOCHONDRIA PROTEIN 41, MITOCHONDRIAL"/>
    <property type="match status" value="1"/>
</dbReference>
<protein>
    <submittedName>
        <fullName evidence="1">GatB/YqeY domain-containing protein</fullName>
    </submittedName>
</protein>
<dbReference type="Pfam" id="PF09424">
    <property type="entry name" value="YqeY"/>
    <property type="match status" value="1"/>
</dbReference>
<dbReference type="Gene3D" id="1.10.1510.10">
    <property type="entry name" value="Uncharacterised protein YqeY/AIM41 PF09424, N-terminal domain"/>
    <property type="match status" value="1"/>
</dbReference>
<comment type="caution">
    <text evidence="1">The sequence shown here is derived from an EMBL/GenBank/DDBJ whole genome shotgun (WGS) entry which is preliminary data.</text>
</comment>
<dbReference type="Proteomes" id="UP001597326">
    <property type="component" value="Unassembled WGS sequence"/>
</dbReference>
<evidence type="ECO:0000313" key="1">
    <source>
        <dbReference type="EMBL" id="MFD1888921.1"/>
    </source>
</evidence>